<dbReference type="InterPro" id="IPR027443">
    <property type="entry name" value="IPNS-like_sf"/>
</dbReference>
<evidence type="ECO:0000256" key="1">
    <source>
        <dbReference type="RuleBase" id="RU003682"/>
    </source>
</evidence>
<keyword evidence="1" id="KW-0560">Oxidoreductase</keyword>
<dbReference type="PANTHER" id="PTHR47990">
    <property type="entry name" value="2-OXOGLUTARATE (2OG) AND FE(II)-DEPENDENT OXYGENASE SUPERFAMILY PROTEIN-RELATED"/>
    <property type="match status" value="1"/>
</dbReference>
<sequence>MIPRVKNHGINPEEIFQAGGKVMSIPMEEKLAYEHEGGKGSSFGYKPPGANLTDASGAVDTVEWWNIAKDDILAYPDIAHRSYAPVVNQNMDKLKSFVSGSEAVARTLLGVLNDRLELPKGFLDKCHLTQERSTCEMTIIRNPGSAKPRPLTESQLAIGAHTDFGSLSLLHNICGGLQVLVPGTTNWQYVKPMKDHIICNLGDALAIFSAGILRSNVHRVVPQPGEQGKWDRWTVVYFFRPHATCELKTLGDESPFIREAARSANSINIPPGSTAEEWFKRRTKYFRADNSAAIDGWKYSRGTEHNEVE</sequence>
<dbReference type="InterPro" id="IPR044861">
    <property type="entry name" value="IPNS-like_FE2OG_OXY"/>
</dbReference>
<dbReference type="OrthoDB" id="288590at2759"/>
<keyword evidence="1" id="KW-0408">Iron</keyword>
<reference evidence="3 4" key="1">
    <citation type="journal article" date="2018" name="Evol. Lett.">
        <title>Horizontal gene cluster transfer increased hallucinogenic mushroom diversity.</title>
        <authorList>
            <person name="Reynolds H.T."/>
            <person name="Vijayakumar V."/>
            <person name="Gluck-Thaler E."/>
            <person name="Korotkin H.B."/>
            <person name="Matheny P.B."/>
            <person name="Slot J.C."/>
        </authorList>
    </citation>
    <scope>NUCLEOTIDE SEQUENCE [LARGE SCALE GENOMIC DNA]</scope>
    <source>
        <strain evidence="3 4">SRW20</strain>
    </source>
</reference>
<evidence type="ECO:0000259" key="2">
    <source>
        <dbReference type="PROSITE" id="PS51471"/>
    </source>
</evidence>
<evidence type="ECO:0000313" key="4">
    <source>
        <dbReference type="Proteomes" id="UP000284706"/>
    </source>
</evidence>
<keyword evidence="4" id="KW-1185">Reference proteome</keyword>
<dbReference type="Proteomes" id="UP000284706">
    <property type="component" value="Unassembled WGS sequence"/>
</dbReference>
<comment type="similarity">
    <text evidence="1">Belongs to the iron/ascorbate-dependent oxidoreductase family.</text>
</comment>
<comment type="caution">
    <text evidence="3">The sequence shown here is derived from an EMBL/GenBank/DDBJ whole genome shotgun (WGS) entry which is preliminary data.</text>
</comment>
<protein>
    <recommendedName>
        <fullName evidence="2">Fe2OG dioxygenase domain-containing protein</fullName>
    </recommendedName>
</protein>
<dbReference type="InterPro" id="IPR050231">
    <property type="entry name" value="Iron_ascorbate_oxido_reductase"/>
</dbReference>
<dbReference type="EMBL" id="NHYE01005180">
    <property type="protein sequence ID" value="PPQ76259.1"/>
    <property type="molecule type" value="Genomic_DNA"/>
</dbReference>
<accession>A0A409WCP2</accession>
<dbReference type="GO" id="GO:0016491">
    <property type="term" value="F:oxidoreductase activity"/>
    <property type="evidence" value="ECO:0007669"/>
    <property type="project" value="UniProtKB-KW"/>
</dbReference>
<proteinExistence type="inferred from homology"/>
<dbReference type="Gene3D" id="2.60.120.330">
    <property type="entry name" value="B-lactam Antibiotic, Isopenicillin N Synthase, Chain"/>
    <property type="match status" value="1"/>
</dbReference>
<dbReference type="InterPro" id="IPR005123">
    <property type="entry name" value="Oxoglu/Fe-dep_dioxygenase_dom"/>
</dbReference>
<feature type="domain" description="Fe2OG dioxygenase" evidence="2">
    <location>
        <begin position="133"/>
        <end position="241"/>
    </location>
</feature>
<dbReference type="STRING" id="231916.A0A409WCP2"/>
<dbReference type="SUPFAM" id="SSF51197">
    <property type="entry name" value="Clavaminate synthase-like"/>
    <property type="match status" value="1"/>
</dbReference>
<evidence type="ECO:0000313" key="3">
    <source>
        <dbReference type="EMBL" id="PPQ76259.1"/>
    </source>
</evidence>
<name>A0A409WCP2_9AGAR</name>
<dbReference type="InParanoid" id="A0A409WCP2"/>
<gene>
    <name evidence="3" type="ORF">CVT26_009848</name>
</gene>
<dbReference type="AlphaFoldDB" id="A0A409WCP2"/>
<keyword evidence="1" id="KW-0479">Metal-binding</keyword>
<dbReference type="PROSITE" id="PS51471">
    <property type="entry name" value="FE2OG_OXY"/>
    <property type="match status" value="1"/>
</dbReference>
<dbReference type="GO" id="GO:0046872">
    <property type="term" value="F:metal ion binding"/>
    <property type="evidence" value="ECO:0007669"/>
    <property type="project" value="UniProtKB-KW"/>
</dbReference>
<dbReference type="Pfam" id="PF03171">
    <property type="entry name" value="2OG-FeII_Oxy"/>
    <property type="match status" value="1"/>
</dbReference>
<organism evidence="3 4">
    <name type="scientific">Gymnopilus dilepis</name>
    <dbReference type="NCBI Taxonomy" id="231916"/>
    <lineage>
        <taxon>Eukaryota</taxon>
        <taxon>Fungi</taxon>
        <taxon>Dikarya</taxon>
        <taxon>Basidiomycota</taxon>
        <taxon>Agaricomycotina</taxon>
        <taxon>Agaricomycetes</taxon>
        <taxon>Agaricomycetidae</taxon>
        <taxon>Agaricales</taxon>
        <taxon>Agaricineae</taxon>
        <taxon>Hymenogastraceae</taxon>
        <taxon>Gymnopilus</taxon>
    </lineage>
</organism>